<comment type="similarity">
    <text evidence="1">Belongs to the short-chain dehydrogenases/reductases (SDR) family.</text>
</comment>
<name>A0A1M7PJW0_9ACTN</name>
<dbReference type="RefSeq" id="WP_073256399.1">
    <property type="nucleotide sequence ID" value="NZ_FRCS01000003.1"/>
</dbReference>
<dbReference type="SUPFAM" id="SSF51735">
    <property type="entry name" value="NAD(P)-binding Rossmann-fold domains"/>
    <property type="match status" value="1"/>
</dbReference>
<dbReference type="Pfam" id="PF13561">
    <property type="entry name" value="adh_short_C2"/>
    <property type="match status" value="1"/>
</dbReference>
<dbReference type="Gene3D" id="3.40.50.720">
    <property type="entry name" value="NAD(P)-binding Rossmann-like Domain"/>
    <property type="match status" value="1"/>
</dbReference>
<dbReference type="Proteomes" id="UP000184440">
    <property type="component" value="Unassembled WGS sequence"/>
</dbReference>
<dbReference type="NCBIfam" id="NF009467">
    <property type="entry name" value="PRK12826.1-3"/>
    <property type="match status" value="1"/>
</dbReference>
<evidence type="ECO:0000256" key="3">
    <source>
        <dbReference type="ARBA" id="ARBA00023027"/>
    </source>
</evidence>
<dbReference type="InterPro" id="IPR036291">
    <property type="entry name" value="NAD(P)-bd_dom_sf"/>
</dbReference>
<accession>A0A1M7PJW0</accession>
<evidence type="ECO:0000313" key="4">
    <source>
        <dbReference type="EMBL" id="SHN17423.1"/>
    </source>
</evidence>
<evidence type="ECO:0000256" key="1">
    <source>
        <dbReference type="ARBA" id="ARBA00006484"/>
    </source>
</evidence>
<dbReference type="InterPro" id="IPR002347">
    <property type="entry name" value="SDR_fam"/>
</dbReference>
<dbReference type="PANTHER" id="PTHR24321:SF8">
    <property type="entry name" value="ESTRADIOL 17-BETA-DEHYDROGENASE 8-RELATED"/>
    <property type="match status" value="1"/>
</dbReference>
<dbReference type="EMBL" id="FRCS01000003">
    <property type="protein sequence ID" value="SHN17423.1"/>
    <property type="molecule type" value="Genomic_DNA"/>
</dbReference>
<proteinExistence type="inferred from homology"/>
<gene>
    <name evidence="4" type="ORF">SAMN05443668_103430</name>
</gene>
<sequence length="277" mass="28647">MGSLEGKVAFISGAARGQGRSHALRLAREGADIIAVDICRDIDTMVYPNASPADLQETVKLVEALDRRIIATETDIRDAAAVTTAIDAGVAQFGRLDIVLSNAGIVRLFGDEGADPAQIWKDTLEVNLTGGFHVVHAAIPHLIAGGRGGVIVFTGSTAATRPSPADTSGALAYTASKFGLLGITKQLAASLAQHSIRVNIVHPTGVASGMTMNEAMATMMAEAAAGGENTISAMQNALPVDILQPEDISDAIAFLVSDQAKYITGVSLPVDAGFTVR</sequence>
<dbReference type="PRINTS" id="PR00081">
    <property type="entry name" value="GDHRDH"/>
</dbReference>
<reference evidence="4 5" key="1">
    <citation type="submission" date="2016-11" db="EMBL/GenBank/DDBJ databases">
        <authorList>
            <person name="Jaros S."/>
            <person name="Januszkiewicz K."/>
            <person name="Wedrychowicz H."/>
        </authorList>
    </citation>
    <scope>NUCLEOTIDE SEQUENCE [LARGE SCALE GENOMIC DNA]</scope>
    <source>
        <strain evidence="4 5">DSM 46144</strain>
    </source>
</reference>
<dbReference type="GO" id="GO:0016491">
    <property type="term" value="F:oxidoreductase activity"/>
    <property type="evidence" value="ECO:0007669"/>
    <property type="project" value="UniProtKB-KW"/>
</dbReference>
<dbReference type="OrthoDB" id="5173603at2"/>
<keyword evidence="2" id="KW-0560">Oxidoreductase</keyword>
<organism evidence="4 5">
    <name type="scientific">Cryptosporangium aurantiacum</name>
    <dbReference type="NCBI Taxonomy" id="134849"/>
    <lineage>
        <taxon>Bacteria</taxon>
        <taxon>Bacillati</taxon>
        <taxon>Actinomycetota</taxon>
        <taxon>Actinomycetes</taxon>
        <taxon>Cryptosporangiales</taxon>
        <taxon>Cryptosporangiaceae</taxon>
        <taxon>Cryptosporangium</taxon>
    </lineage>
</organism>
<dbReference type="AlphaFoldDB" id="A0A1M7PJW0"/>
<keyword evidence="3" id="KW-0520">NAD</keyword>
<dbReference type="CDD" id="cd05233">
    <property type="entry name" value="SDR_c"/>
    <property type="match status" value="1"/>
</dbReference>
<evidence type="ECO:0000256" key="2">
    <source>
        <dbReference type="ARBA" id="ARBA00023002"/>
    </source>
</evidence>
<dbReference type="STRING" id="134849.SAMN05443668_103430"/>
<evidence type="ECO:0000313" key="5">
    <source>
        <dbReference type="Proteomes" id="UP000184440"/>
    </source>
</evidence>
<protein>
    <submittedName>
        <fullName evidence="4">SDR family mycofactocin-dependent oxidoreductase</fullName>
    </submittedName>
</protein>
<dbReference type="PANTHER" id="PTHR24321">
    <property type="entry name" value="DEHYDROGENASES, SHORT CHAIN"/>
    <property type="match status" value="1"/>
</dbReference>
<dbReference type="FunFam" id="3.40.50.720:FF:000084">
    <property type="entry name" value="Short-chain dehydrogenase reductase"/>
    <property type="match status" value="1"/>
</dbReference>
<dbReference type="InterPro" id="IPR023985">
    <property type="entry name" value="SDR_subfam_1"/>
</dbReference>
<keyword evidence="5" id="KW-1185">Reference proteome</keyword>
<dbReference type="PRINTS" id="PR00080">
    <property type="entry name" value="SDRFAMILY"/>
</dbReference>
<dbReference type="NCBIfam" id="TIGR03971">
    <property type="entry name" value="SDR_subfam_1"/>
    <property type="match status" value="1"/>
</dbReference>